<comment type="caution">
    <text evidence="1">The sequence shown here is derived from an EMBL/GenBank/DDBJ whole genome shotgun (WGS) entry which is preliminary data.</text>
</comment>
<sequence>MKIAKKTIYLSKDAKNGLFAVFYYNIGIAKNLLILNLKRLKEWAFAGFVFDVIFAFRSGRSINSNLTP</sequence>
<name>A0AAW6TMZ6_9FLAO</name>
<evidence type="ECO:0000313" key="1">
    <source>
        <dbReference type="EMBL" id="MDI5950331.1"/>
    </source>
</evidence>
<proteinExistence type="predicted"/>
<protein>
    <submittedName>
        <fullName evidence="1">Uncharacterized protein</fullName>
    </submittedName>
</protein>
<dbReference type="EMBL" id="JASCRY010000003">
    <property type="protein sequence ID" value="MDI5950331.1"/>
    <property type="molecule type" value="Genomic_DNA"/>
</dbReference>
<accession>A0AAW6TMZ6</accession>
<organism evidence="1 2">
    <name type="scientific">Flavobacterium yafengii</name>
    <dbReference type="NCBI Taxonomy" id="3041253"/>
    <lineage>
        <taxon>Bacteria</taxon>
        <taxon>Pseudomonadati</taxon>
        <taxon>Bacteroidota</taxon>
        <taxon>Flavobacteriia</taxon>
        <taxon>Flavobacteriales</taxon>
        <taxon>Flavobacteriaceae</taxon>
        <taxon>Flavobacterium</taxon>
    </lineage>
</organism>
<keyword evidence="2" id="KW-1185">Reference proteome</keyword>
<dbReference type="AlphaFoldDB" id="A0AAW6TMZ6"/>
<dbReference type="RefSeq" id="WP_282716895.1">
    <property type="nucleotide sequence ID" value="NZ_JASCRY010000003.1"/>
</dbReference>
<evidence type="ECO:0000313" key="2">
    <source>
        <dbReference type="Proteomes" id="UP001228643"/>
    </source>
</evidence>
<dbReference type="Proteomes" id="UP001228643">
    <property type="component" value="Unassembled WGS sequence"/>
</dbReference>
<gene>
    <name evidence="1" type="ORF">QLS97_11795</name>
</gene>
<reference evidence="1 2" key="1">
    <citation type="submission" date="2023-04" db="EMBL/GenBank/DDBJ databases">
        <title>Two novel species of Flavobacterium.</title>
        <authorList>
            <person name="Liu Q."/>
            <person name="Xin Y.-H."/>
        </authorList>
    </citation>
    <scope>NUCLEOTIDE SEQUENCE [LARGE SCALE GENOMIC DNA]</scope>
    <source>
        <strain evidence="1 2">LB2P87</strain>
    </source>
</reference>